<evidence type="ECO:0000259" key="3">
    <source>
        <dbReference type="Pfam" id="PF00278"/>
    </source>
</evidence>
<dbReference type="InterPro" id="IPR022643">
    <property type="entry name" value="De-COase2_C"/>
</dbReference>
<proteinExistence type="predicted"/>
<dbReference type="Proteomes" id="UP001141422">
    <property type="component" value="Unassembled WGS sequence"/>
</dbReference>
<dbReference type="EMBL" id="JAPTGB010000005">
    <property type="protein sequence ID" value="MCZ0860204.1"/>
    <property type="molecule type" value="Genomic_DNA"/>
</dbReference>
<keyword evidence="6" id="KW-1185">Reference proteome</keyword>
<sequence>MNTPAYVYDKNRILGNIQKLKNAFPQFAILYSIKANPYPPLVHCIASQNIGADAASKNEVLLARAEGTAPDQIYYSGPGKTGIDLTETIDHCVLIADSFHELELINRIAEERGIVQEAGIRINPNFTMNGTPGTPGKFGIDEELCTKDAFAAYPAVRITGIHVHVQSQELDWEKIARYYENVFSLAVRIQQEIGHPLTFINFGSGIGVPYQEADASVNLAALGKRAAELVTIYRPQISAKLLIESGRFLVCEAGTYITEVLDIKRSRGKTYLIVAGGLNGFFRPAISAFAGDGHAAAEPLFTARDAWRITSDATTPETEVVDIVGNLCTASDILAENIRLPRAAVGDRITFTHAGSYACTLSPQLFGSQKKPEEVLLSPDILSH</sequence>
<dbReference type="PANTHER" id="PTHR43727:SF2">
    <property type="entry name" value="GROUP IV DECARBOXYLASE"/>
    <property type="match status" value="1"/>
</dbReference>
<dbReference type="RefSeq" id="WP_268924427.1">
    <property type="nucleotide sequence ID" value="NZ_JAPTGB010000005.1"/>
</dbReference>
<evidence type="ECO:0000259" key="4">
    <source>
        <dbReference type="Pfam" id="PF02784"/>
    </source>
</evidence>
<organism evidence="5 6">
    <name type="scientific">Methanocorpusculum petauri</name>
    <dbReference type="NCBI Taxonomy" id="3002863"/>
    <lineage>
        <taxon>Archaea</taxon>
        <taxon>Methanobacteriati</taxon>
        <taxon>Methanobacteriota</taxon>
        <taxon>Stenosarchaea group</taxon>
        <taxon>Methanomicrobia</taxon>
        <taxon>Methanomicrobiales</taxon>
        <taxon>Methanocorpusculaceae</taxon>
        <taxon>Methanocorpusculum</taxon>
    </lineage>
</organism>
<dbReference type="InterPro" id="IPR029066">
    <property type="entry name" value="PLP-binding_barrel"/>
</dbReference>
<dbReference type="PANTHER" id="PTHR43727">
    <property type="entry name" value="DIAMINOPIMELATE DECARBOXYLASE"/>
    <property type="match status" value="1"/>
</dbReference>
<dbReference type="PRINTS" id="PR01179">
    <property type="entry name" value="ODADCRBXLASE"/>
</dbReference>
<keyword evidence="2" id="KW-0663">Pyridoxal phosphate</keyword>
<dbReference type="Pfam" id="PF02784">
    <property type="entry name" value="Orn_Arg_deC_N"/>
    <property type="match status" value="1"/>
</dbReference>
<dbReference type="InterPro" id="IPR000183">
    <property type="entry name" value="Orn/DAP/Arg_de-COase"/>
</dbReference>
<dbReference type="SUPFAM" id="SSF50621">
    <property type="entry name" value="Alanine racemase C-terminal domain-like"/>
    <property type="match status" value="1"/>
</dbReference>
<protein>
    <recommendedName>
        <fullName evidence="7">Diaminopimelate decarboxylase</fullName>
    </recommendedName>
</protein>
<evidence type="ECO:0008006" key="7">
    <source>
        <dbReference type="Google" id="ProtNLM"/>
    </source>
</evidence>
<comment type="caution">
    <text evidence="5">The sequence shown here is derived from an EMBL/GenBank/DDBJ whole genome shotgun (WGS) entry which is preliminary data.</text>
</comment>
<comment type="cofactor">
    <cofactor evidence="1">
        <name>pyridoxal 5'-phosphate</name>
        <dbReference type="ChEBI" id="CHEBI:597326"/>
    </cofactor>
</comment>
<evidence type="ECO:0000256" key="2">
    <source>
        <dbReference type="ARBA" id="ARBA00022898"/>
    </source>
</evidence>
<dbReference type="InterPro" id="IPR022644">
    <property type="entry name" value="De-COase2_N"/>
</dbReference>
<dbReference type="InterPro" id="IPR009006">
    <property type="entry name" value="Ala_racemase/Decarboxylase_C"/>
</dbReference>
<dbReference type="Pfam" id="PF00278">
    <property type="entry name" value="Orn_DAP_Arg_deC"/>
    <property type="match status" value="1"/>
</dbReference>
<name>A0ABT4IEN7_9EURY</name>
<feature type="domain" description="Orn/DAP/Arg decarboxylase 2 C-terminal" evidence="3">
    <location>
        <begin position="6"/>
        <end position="355"/>
    </location>
</feature>
<dbReference type="Gene3D" id="3.20.20.10">
    <property type="entry name" value="Alanine racemase"/>
    <property type="match status" value="1"/>
</dbReference>
<evidence type="ECO:0000313" key="6">
    <source>
        <dbReference type="Proteomes" id="UP001141422"/>
    </source>
</evidence>
<accession>A0ABT4IEN7</accession>
<dbReference type="Gene3D" id="2.40.37.10">
    <property type="entry name" value="Lyase, Ornithine Decarboxylase, Chain A, domain 1"/>
    <property type="match status" value="1"/>
</dbReference>
<evidence type="ECO:0000313" key="5">
    <source>
        <dbReference type="EMBL" id="MCZ0860204.1"/>
    </source>
</evidence>
<gene>
    <name evidence="5" type="ORF">O0S10_03030</name>
</gene>
<evidence type="ECO:0000256" key="1">
    <source>
        <dbReference type="ARBA" id="ARBA00001933"/>
    </source>
</evidence>
<feature type="domain" description="Orn/DAP/Arg decarboxylase 2 N-terminal" evidence="4">
    <location>
        <begin position="13"/>
        <end position="250"/>
    </location>
</feature>
<reference evidence="5" key="1">
    <citation type="submission" date="2022-12" db="EMBL/GenBank/DDBJ databases">
        <title>Isolation and characterisation of novel Methanocorpusculum spp. from native Australian herbivores indicates the genus is ancestrally host-associated.</title>
        <authorList>
            <person name="Volmer J.G."/>
            <person name="Soo R.M."/>
            <person name="Evans P.N."/>
            <person name="Hoedt E.C."/>
            <person name="Astorga Alsina A.L."/>
            <person name="Woodcroft B.J."/>
            <person name="Tyson G.W."/>
            <person name="Hugenholtz P."/>
            <person name="Morrison M."/>
        </authorList>
    </citation>
    <scope>NUCLEOTIDE SEQUENCE</scope>
    <source>
        <strain evidence="5">MG</strain>
    </source>
</reference>
<dbReference type="SUPFAM" id="SSF51419">
    <property type="entry name" value="PLP-binding barrel"/>
    <property type="match status" value="1"/>
</dbReference>